<dbReference type="InterPro" id="IPR007259">
    <property type="entry name" value="GCP"/>
</dbReference>
<dbReference type="AlphaFoldDB" id="A0A2P6U4I3"/>
<keyword evidence="3" id="KW-0963">Cytoplasm</keyword>
<protein>
    <submittedName>
        <fullName evidence="8">Gamma-tubulin complex component 3</fullName>
    </submittedName>
</protein>
<feature type="domain" description="Gamma tubulin complex component protein N-terminal" evidence="7">
    <location>
        <begin position="11"/>
        <end position="316"/>
    </location>
</feature>
<comment type="caution">
    <text evidence="8">The sequence shown here is derived from an EMBL/GenBank/DDBJ whole genome shotgun (WGS) entry which is preliminary data.</text>
</comment>
<dbReference type="PANTHER" id="PTHR19302">
    <property type="entry name" value="GAMMA TUBULIN COMPLEX PROTEIN"/>
    <property type="match status" value="1"/>
</dbReference>
<dbReference type="PANTHER" id="PTHR19302:SF14">
    <property type="entry name" value="GAMMA-TUBULIN COMPLEX COMPONENT 3"/>
    <property type="match status" value="1"/>
</dbReference>
<dbReference type="Pfam" id="PF17681">
    <property type="entry name" value="GCP_N_terminal"/>
    <property type="match status" value="1"/>
</dbReference>
<dbReference type="EMBL" id="LHPG02000001">
    <property type="protein sequence ID" value="PRW61228.1"/>
    <property type="molecule type" value="Genomic_DNA"/>
</dbReference>
<dbReference type="Pfam" id="PF04130">
    <property type="entry name" value="GCP_C_terminal"/>
    <property type="match status" value="1"/>
</dbReference>
<keyword evidence="9" id="KW-1185">Reference proteome</keyword>
<dbReference type="STRING" id="3076.A0A2P6U4I3"/>
<dbReference type="GO" id="GO:0043015">
    <property type="term" value="F:gamma-tubulin binding"/>
    <property type="evidence" value="ECO:0007669"/>
    <property type="project" value="InterPro"/>
</dbReference>
<dbReference type="GO" id="GO:0005874">
    <property type="term" value="C:microtubule"/>
    <property type="evidence" value="ECO:0007669"/>
    <property type="project" value="UniProtKB-KW"/>
</dbReference>
<dbReference type="InterPro" id="IPR041470">
    <property type="entry name" value="GCP_N"/>
</dbReference>
<evidence type="ECO:0000256" key="4">
    <source>
        <dbReference type="ARBA" id="ARBA00022701"/>
    </source>
</evidence>
<sequence length="684" mass="74095">MAGAVPEHLLVQDVLGACSSLNGRFLHWQAGAGDLDSGYACSRPEVPPQQRALLLREAEAGWLLRRVEGLIAQLGGLQSVVHEALVAAARREVSNYYRLVAILEAQAAGGGGGGTAPGAADQGALTLRRLQVWLSEPLGRLRVLAGCLEAAADVRGGQVISALHALSKHGDPAVRRVVQPALEEACLPYFKQIASWVLSGALGADAEAREFLVAREALPPPHCDDPAAQWRGGYRLHPAMKPSFVSDALAADILTAGKTIAFLREWCGDTRWAAAIRANADELAAAGTTHQQLRWLEATVGEVKRSVSAHLLDIMMSQQGLPRHLDAIKRFLLLGQGDFVRVLLDAVQPELDKEAKEISQYTLQGHLDAALRSSSAAGEDPDLLRRVDVRMPHASKLNKDNMDRGWDVFSLQYHVDGPLGAVLSPDAMAGYLRIFRLLWTIKHVEAVLGQCWDAINAAQRALAALRAQERVHGVAVDNVELVPPVLRAFHARRAEMASFVTSLQYYIVFEVLEPNWAKLMGALPKCADLDAVIQLHEGTLQAIAAGMFLDSLPQTLTPLELGGAGAANVQQGLRHTLRAVLDVQGPIRRLADAVEQAVQEQAMYVQRAADSERAGEWNADVYNSPSIPPEVLAEVSGSMGRVYTLFDRSLRTFLTLLPAQRHLDLRFFLSRFDVGQAEGLGGAE</sequence>
<evidence type="ECO:0000256" key="3">
    <source>
        <dbReference type="ARBA" id="ARBA00022490"/>
    </source>
</evidence>
<dbReference type="Proteomes" id="UP000239899">
    <property type="component" value="Unassembled WGS sequence"/>
</dbReference>
<dbReference type="InterPro" id="IPR042241">
    <property type="entry name" value="GCP_C_sf"/>
</dbReference>
<dbReference type="Gene3D" id="1.20.120.1900">
    <property type="entry name" value="Gamma-tubulin complex, C-terminal domain"/>
    <property type="match status" value="1"/>
</dbReference>
<dbReference type="GO" id="GO:0031122">
    <property type="term" value="P:cytoplasmic microtubule organization"/>
    <property type="evidence" value="ECO:0007669"/>
    <property type="project" value="TreeGrafter"/>
</dbReference>
<accession>A0A2P6U4I3</accession>
<reference evidence="8 9" key="1">
    <citation type="journal article" date="2018" name="Plant J.">
        <title>Genome sequences of Chlorella sorokiniana UTEX 1602 and Micractinium conductrix SAG 241.80: implications to maltose excretion by a green alga.</title>
        <authorList>
            <person name="Arriola M.B."/>
            <person name="Velmurugan N."/>
            <person name="Zhang Y."/>
            <person name="Plunkett M.H."/>
            <person name="Hondzo H."/>
            <person name="Barney B.M."/>
        </authorList>
    </citation>
    <scope>NUCLEOTIDE SEQUENCE [LARGE SCALE GENOMIC DNA]</scope>
    <source>
        <strain evidence="9">UTEX 1602</strain>
    </source>
</reference>
<evidence type="ECO:0000256" key="5">
    <source>
        <dbReference type="ARBA" id="ARBA00023212"/>
    </source>
</evidence>
<dbReference type="GO" id="GO:0051011">
    <property type="term" value="F:microtubule minus-end binding"/>
    <property type="evidence" value="ECO:0007669"/>
    <property type="project" value="TreeGrafter"/>
</dbReference>
<comment type="similarity">
    <text evidence="2">Belongs to the TUBGCP family.</text>
</comment>
<dbReference type="GO" id="GO:0007020">
    <property type="term" value="P:microtubule nucleation"/>
    <property type="evidence" value="ECO:0007669"/>
    <property type="project" value="InterPro"/>
</dbReference>
<evidence type="ECO:0000313" key="9">
    <source>
        <dbReference type="Proteomes" id="UP000239899"/>
    </source>
</evidence>
<evidence type="ECO:0000256" key="1">
    <source>
        <dbReference type="ARBA" id="ARBA00004245"/>
    </source>
</evidence>
<evidence type="ECO:0000313" key="8">
    <source>
        <dbReference type="EMBL" id="PRW61228.1"/>
    </source>
</evidence>
<dbReference type="GO" id="GO:0000930">
    <property type="term" value="C:gamma-tubulin complex"/>
    <property type="evidence" value="ECO:0007669"/>
    <property type="project" value="TreeGrafter"/>
</dbReference>
<evidence type="ECO:0000259" key="7">
    <source>
        <dbReference type="Pfam" id="PF17681"/>
    </source>
</evidence>
<keyword evidence="5" id="KW-0206">Cytoskeleton</keyword>
<evidence type="ECO:0000259" key="6">
    <source>
        <dbReference type="Pfam" id="PF04130"/>
    </source>
</evidence>
<dbReference type="GO" id="GO:0051225">
    <property type="term" value="P:spindle assembly"/>
    <property type="evidence" value="ECO:0007669"/>
    <property type="project" value="TreeGrafter"/>
</dbReference>
<gene>
    <name evidence="8" type="ORF">C2E21_0193</name>
</gene>
<comment type="subcellular location">
    <subcellularLocation>
        <location evidence="1">Cytoplasm</location>
        <location evidence="1">Cytoskeleton</location>
    </subcellularLocation>
</comment>
<dbReference type="GO" id="GO:0000278">
    <property type="term" value="P:mitotic cell cycle"/>
    <property type="evidence" value="ECO:0007669"/>
    <property type="project" value="TreeGrafter"/>
</dbReference>
<evidence type="ECO:0000256" key="2">
    <source>
        <dbReference type="ARBA" id="ARBA00010337"/>
    </source>
</evidence>
<feature type="domain" description="Gamma tubulin complex component C-terminal" evidence="6">
    <location>
        <begin position="321"/>
        <end position="674"/>
    </location>
</feature>
<organism evidence="8 9">
    <name type="scientific">Chlorella sorokiniana</name>
    <name type="common">Freshwater green alga</name>
    <dbReference type="NCBI Taxonomy" id="3076"/>
    <lineage>
        <taxon>Eukaryota</taxon>
        <taxon>Viridiplantae</taxon>
        <taxon>Chlorophyta</taxon>
        <taxon>core chlorophytes</taxon>
        <taxon>Trebouxiophyceae</taxon>
        <taxon>Chlorellales</taxon>
        <taxon>Chlorellaceae</taxon>
        <taxon>Chlorella clade</taxon>
        <taxon>Chlorella</taxon>
    </lineage>
</organism>
<dbReference type="InterPro" id="IPR040457">
    <property type="entry name" value="GCP_C"/>
</dbReference>
<name>A0A2P6U4I3_CHLSO</name>
<dbReference type="GO" id="GO:0000922">
    <property type="term" value="C:spindle pole"/>
    <property type="evidence" value="ECO:0007669"/>
    <property type="project" value="InterPro"/>
</dbReference>
<keyword evidence="4" id="KW-0493">Microtubule</keyword>
<dbReference type="OrthoDB" id="5860513at2759"/>
<proteinExistence type="inferred from homology"/>
<dbReference type="GO" id="GO:0051321">
    <property type="term" value="P:meiotic cell cycle"/>
    <property type="evidence" value="ECO:0007669"/>
    <property type="project" value="TreeGrafter"/>
</dbReference>